<keyword evidence="2" id="KW-1133">Transmembrane helix</keyword>
<dbReference type="Proteomes" id="UP000324800">
    <property type="component" value="Unassembled WGS sequence"/>
</dbReference>
<feature type="compositionally biased region" description="Polar residues" evidence="1">
    <location>
        <begin position="11"/>
        <end position="20"/>
    </location>
</feature>
<reference evidence="3 4" key="1">
    <citation type="submission" date="2019-03" db="EMBL/GenBank/DDBJ databases">
        <title>Single cell metagenomics reveals metabolic interactions within the superorganism composed of flagellate Streblomastix strix and complex community of Bacteroidetes bacteria on its surface.</title>
        <authorList>
            <person name="Treitli S.C."/>
            <person name="Kolisko M."/>
            <person name="Husnik F."/>
            <person name="Keeling P."/>
            <person name="Hampl V."/>
        </authorList>
    </citation>
    <scope>NUCLEOTIDE SEQUENCE [LARGE SCALE GENOMIC DNA]</scope>
    <source>
        <strain evidence="3">ST1C</strain>
    </source>
</reference>
<feature type="region of interest" description="Disordered" evidence="1">
    <location>
        <begin position="1"/>
        <end position="20"/>
    </location>
</feature>
<protein>
    <submittedName>
        <fullName evidence="3">Uncharacterized protein</fullName>
    </submittedName>
</protein>
<feature type="transmembrane region" description="Helical" evidence="2">
    <location>
        <begin position="78"/>
        <end position="99"/>
    </location>
</feature>
<name>A0A5J4VV33_9EUKA</name>
<dbReference type="EMBL" id="SNRW01004835">
    <property type="protein sequence ID" value="KAA6386375.1"/>
    <property type="molecule type" value="Genomic_DNA"/>
</dbReference>
<organism evidence="3 4">
    <name type="scientific">Streblomastix strix</name>
    <dbReference type="NCBI Taxonomy" id="222440"/>
    <lineage>
        <taxon>Eukaryota</taxon>
        <taxon>Metamonada</taxon>
        <taxon>Preaxostyla</taxon>
        <taxon>Oxymonadida</taxon>
        <taxon>Streblomastigidae</taxon>
        <taxon>Streblomastix</taxon>
    </lineage>
</organism>
<keyword evidence="2" id="KW-0472">Membrane</keyword>
<evidence type="ECO:0000256" key="2">
    <source>
        <dbReference type="SAM" id="Phobius"/>
    </source>
</evidence>
<comment type="caution">
    <text evidence="3">The sequence shown here is derived from an EMBL/GenBank/DDBJ whole genome shotgun (WGS) entry which is preliminary data.</text>
</comment>
<proteinExistence type="predicted"/>
<feature type="compositionally biased region" description="Basic and acidic residues" evidence="1">
    <location>
        <begin position="1"/>
        <end position="10"/>
    </location>
</feature>
<sequence length="452" mass="50724">MGQYKNEQKNTDGQVSINDSFTQGQNINSNSFQIASLERLSKVIRQVELSQLTIHNMSISNNETAQITPKENQERMNLMYSNFIISNLMFIVVALQNYFQQSIFNNTSSINISNNNYLCLTYGVGRDSESQQSNTNSLEQIAITEIPEIVHTERIESRVLRPNAFRKYLQNGGSPLDSDTIRQLGCSSKHQQKKSSAYISTNIEINLLTCRSDKHSNGSCTSKGRIKFHGGSPKQAGESRRLSIERGDNQNGFSQAESQSCTRHICNSPKRTPAQIHLSNGRQFSNQDQWIEISMGQGNNLCSSTNSNNGEMFIKDTGGEYNSNLSSTRLGIMVDSSSSSNGTKVSSVGSLGSSTNIKKIEDQEQNQISARKSHRTFDPNKRRDEIYQQMEFQMKLTENECQDLMLEMTDQLLRKRGASMARIALYIDESGVSISSFFGNTAELTVRRAFKH</sequence>
<evidence type="ECO:0000256" key="1">
    <source>
        <dbReference type="SAM" id="MobiDB-lite"/>
    </source>
</evidence>
<evidence type="ECO:0000313" key="4">
    <source>
        <dbReference type="Proteomes" id="UP000324800"/>
    </source>
</evidence>
<evidence type="ECO:0000313" key="3">
    <source>
        <dbReference type="EMBL" id="KAA6386375.1"/>
    </source>
</evidence>
<dbReference type="AlphaFoldDB" id="A0A5J4VV33"/>
<keyword evidence="2" id="KW-0812">Transmembrane</keyword>
<gene>
    <name evidence="3" type="ORF">EZS28_018099</name>
</gene>
<accession>A0A5J4VV33</accession>
<feature type="region of interest" description="Disordered" evidence="1">
    <location>
        <begin position="215"/>
        <end position="241"/>
    </location>
</feature>